<feature type="region of interest" description="Disordered" evidence="1">
    <location>
        <begin position="825"/>
        <end position="895"/>
    </location>
</feature>
<feature type="compositionally biased region" description="Low complexity" evidence="1">
    <location>
        <begin position="875"/>
        <end position="895"/>
    </location>
</feature>
<evidence type="ECO:0000313" key="3">
    <source>
        <dbReference type="Proteomes" id="UP000277928"/>
    </source>
</evidence>
<feature type="region of interest" description="Disordered" evidence="1">
    <location>
        <begin position="268"/>
        <end position="288"/>
    </location>
</feature>
<feature type="compositionally biased region" description="Polar residues" evidence="1">
    <location>
        <begin position="829"/>
        <end position="838"/>
    </location>
</feature>
<dbReference type="AlphaFoldDB" id="A0A3P6TEY9"/>
<evidence type="ECO:0000313" key="2">
    <source>
        <dbReference type="EMBL" id="VDK81879.1"/>
    </source>
</evidence>
<reference evidence="2 3" key="1">
    <citation type="submission" date="2018-08" db="EMBL/GenBank/DDBJ databases">
        <authorList>
            <person name="Laetsch R D."/>
            <person name="Stevens L."/>
            <person name="Kumar S."/>
            <person name="Blaxter L. M."/>
        </authorList>
    </citation>
    <scope>NUCLEOTIDE SEQUENCE [LARGE SCALE GENOMIC DNA]</scope>
</reference>
<feature type="region of interest" description="Disordered" evidence="1">
    <location>
        <begin position="548"/>
        <end position="601"/>
    </location>
</feature>
<dbReference type="OrthoDB" id="5856121at2759"/>
<gene>
    <name evidence="2" type="ORF">NLS_LOCUS5491</name>
</gene>
<dbReference type="OMA" id="FNEMANM"/>
<evidence type="ECO:0000256" key="1">
    <source>
        <dbReference type="SAM" id="MobiDB-lite"/>
    </source>
</evidence>
<organism evidence="2 3">
    <name type="scientific">Litomosoides sigmodontis</name>
    <name type="common">Filarial nematode worm</name>
    <dbReference type="NCBI Taxonomy" id="42156"/>
    <lineage>
        <taxon>Eukaryota</taxon>
        <taxon>Metazoa</taxon>
        <taxon>Ecdysozoa</taxon>
        <taxon>Nematoda</taxon>
        <taxon>Chromadorea</taxon>
        <taxon>Rhabditida</taxon>
        <taxon>Spirurina</taxon>
        <taxon>Spiruromorpha</taxon>
        <taxon>Filarioidea</taxon>
        <taxon>Onchocercidae</taxon>
        <taxon>Litomosoides</taxon>
    </lineage>
</organism>
<protein>
    <submittedName>
        <fullName evidence="2">Uncharacterized protein</fullName>
    </submittedName>
</protein>
<dbReference type="EMBL" id="UYRX01000415">
    <property type="protein sequence ID" value="VDK81879.1"/>
    <property type="molecule type" value="Genomic_DNA"/>
</dbReference>
<keyword evidence="3" id="KW-1185">Reference proteome</keyword>
<sequence>MHSEPVELSSRESLSPLPVSELRRACAGECFEVVIVVIKLKPYLVRILEPTRQMPYITAPSRSRLGSVEVDTVSTAVRTCGEQLLSTNYYGVKHSATNTSDRPMSLTKPSFEFDTAMSPLEQILQNQAFKLRKIPTSSDSNILAVQDSSVVDAAMQLPIRSYSRHPSVEGSSLASNFTAAIAAAATHQPHERYAAHISVTRFNGSGRQSAANINPHNSGSSETKTLQLNQMIDHIRCRRNQHRNKFKEAIAYLDQIFEDLKKEGDQVDSMQRSRGIRTESRRKGVSKSGADLMTATVSQSMELQKHNGNTEQSMAANVIGEEKLDAQEVPANRHSLYASKPKITEKHCLQEKASSFERTSDDMDISERDVQPLQSRKLKGERMNFTRRWLTGDVKPWTAVQPKPDLILGGVEEEPEIDERSIGSCSAEVAAINAVVRKKKKARDVPDIIQNVASKAKYARQSNAHQIDRCTRKCGGGGSGHNVQKTDPIKPLPVKAHPTTFNFSTGSTGNLNNFNNLSQSLHYSNAWSSNYDISSNQTSSQRILSQNRISDQVHHGSDADAISWRSPPHHSRYNTLSSPRSDEVQPSMRKTGAFTPVQPPNAITIRGSVASLPDSSTIRPQPLHGVDPFVTIDALVAELELNTDQASIASKRRSFPTGNEFFAHYGGYHEKPNSRKTVNSSQQMEQSNICPSANTKCVDRKQQQKQPQKLNDSFNEMANMLESVISDVTAPNELCKGRKYAQTGMKNKSILSPFETINQEKLNPSKVEAMQSIFENKKYTPVWRRKTSNDSSDNVQSIQSNVNDDDNYYEINDLVVLQKEFIPAPVKQSGKQSASPNSRLKRRLPSVATTAAAVPSRPEFIPAFPVTHPPPHPPAGSTNSSQTGGYYSSGSSLGAQSSYASRNNHLSIPSNSICNRGMVTLTKQPLSSEAANFEEEDDGFYDNIRTDDKRFSRGSELDNVSTVSTTINKPPGPVKTSSRIGQFLRKISASKPPISAASLISLNKFTSEMMPTIPIPLMKSSSLSHCKEKKSVQNINHISSAMIDKRDGLGQRLKNSIFGSKKHL</sequence>
<name>A0A3P6TEY9_LITSI</name>
<dbReference type="Proteomes" id="UP000277928">
    <property type="component" value="Unassembled WGS sequence"/>
</dbReference>
<accession>A0A3P6TEY9</accession>
<proteinExistence type="predicted"/>